<evidence type="ECO:0000256" key="2">
    <source>
        <dbReference type="ARBA" id="ARBA00022722"/>
    </source>
</evidence>
<comment type="similarity">
    <text evidence="1">Belongs to the nuclease type I family.</text>
</comment>
<dbReference type="SUPFAM" id="SSF48537">
    <property type="entry name" value="Phospholipase C/P1 nuclease"/>
    <property type="match status" value="1"/>
</dbReference>
<evidence type="ECO:0000313" key="9">
    <source>
        <dbReference type="EMBL" id="CAF4335728.1"/>
    </source>
</evidence>
<accession>A0A815QPP2</accession>
<evidence type="ECO:0000256" key="6">
    <source>
        <dbReference type="ARBA" id="ARBA00023157"/>
    </source>
</evidence>
<dbReference type="OrthoDB" id="441446at2759"/>
<keyword evidence="7" id="KW-0325">Glycoprotein</keyword>
<keyword evidence="4" id="KW-0255">Endonuclease</keyword>
<evidence type="ECO:0000313" key="8">
    <source>
        <dbReference type="EMBL" id="CAF1466742.1"/>
    </source>
</evidence>
<reference evidence="8" key="1">
    <citation type="submission" date="2021-02" db="EMBL/GenBank/DDBJ databases">
        <authorList>
            <person name="Nowell W R."/>
        </authorList>
    </citation>
    <scope>NUCLEOTIDE SEQUENCE</scope>
</reference>
<dbReference type="CDD" id="cd11010">
    <property type="entry name" value="S1-P1_nuclease"/>
    <property type="match status" value="1"/>
</dbReference>
<comment type="caution">
    <text evidence="8">The sequence shown here is derived from an EMBL/GenBank/DDBJ whole genome shotgun (WGS) entry which is preliminary data.</text>
</comment>
<dbReference type="GO" id="GO:0016788">
    <property type="term" value="F:hydrolase activity, acting on ester bonds"/>
    <property type="evidence" value="ECO:0007669"/>
    <property type="project" value="InterPro"/>
</dbReference>
<keyword evidence="5" id="KW-0378">Hydrolase</keyword>
<dbReference type="GO" id="GO:0006308">
    <property type="term" value="P:DNA catabolic process"/>
    <property type="evidence" value="ECO:0007669"/>
    <property type="project" value="InterPro"/>
</dbReference>
<dbReference type="GO" id="GO:0046872">
    <property type="term" value="F:metal ion binding"/>
    <property type="evidence" value="ECO:0007669"/>
    <property type="project" value="UniProtKB-KW"/>
</dbReference>
<dbReference type="PANTHER" id="PTHR33146:SF26">
    <property type="entry name" value="ENDONUCLEASE 4"/>
    <property type="match status" value="1"/>
</dbReference>
<evidence type="ECO:0000256" key="3">
    <source>
        <dbReference type="ARBA" id="ARBA00022723"/>
    </source>
</evidence>
<name>A0A815QPP2_9BILA</name>
<dbReference type="InterPro" id="IPR008947">
    <property type="entry name" value="PLipase_C/P1_nuclease_dom_sf"/>
</dbReference>
<dbReference type="PANTHER" id="PTHR33146">
    <property type="entry name" value="ENDONUCLEASE 4"/>
    <property type="match status" value="1"/>
</dbReference>
<dbReference type="GO" id="GO:0003676">
    <property type="term" value="F:nucleic acid binding"/>
    <property type="evidence" value="ECO:0007669"/>
    <property type="project" value="InterPro"/>
</dbReference>
<evidence type="ECO:0000256" key="4">
    <source>
        <dbReference type="ARBA" id="ARBA00022759"/>
    </source>
</evidence>
<proteinExistence type="inferred from homology"/>
<dbReference type="Pfam" id="PF02265">
    <property type="entry name" value="S1-P1_nuclease"/>
    <property type="match status" value="1"/>
</dbReference>
<evidence type="ECO:0000313" key="10">
    <source>
        <dbReference type="Proteomes" id="UP000663829"/>
    </source>
</evidence>
<protein>
    <submittedName>
        <fullName evidence="8">Uncharacterized protein</fullName>
    </submittedName>
</protein>
<dbReference type="GO" id="GO:0004519">
    <property type="term" value="F:endonuclease activity"/>
    <property type="evidence" value="ECO:0007669"/>
    <property type="project" value="UniProtKB-KW"/>
</dbReference>
<keyword evidence="3" id="KW-0479">Metal-binding</keyword>
<evidence type="ECO:0000256" key="7">
    <source>
        <dbReference type="ARBA" id="ARBA00023180"/>
    </source>
</evidence>
<evidence type="ECO:0000256" key="5">
    <source>
        <dbReference type="ARBA" id="ARBA00022801"/>
    </source>
</evidence>
<keyword evidence="10" id="KW-1185">Reference proteome</keyword>
<gene>
    <name evidence="8" type="ORF">GPM918_LOCUS35305</name>
    <name evidence="9" type="ORF">SRO942_LOCUS36025</name>
</gene>
<dbReference type="InterPro" id="IPR003154">
    <property type="entry name" value="S1/P1nuclease"/>
</dbReference>
<dbReference type="EMBL" id="CAJNOQ010020321">
    <property type="protein sequence ID" value="CAF1466742.1"/>
    <property type="molecule type" value="Genomic_DNA"/>
</dbReference>
<keyword evidence="6" id="KW-1015">Disulfide bond</keyword>
<dbReference type="EMBL" id="CAJOBC010085789">
    <property type="protein sequence ID" value="CAF4335728.1"/>
    <property type="molecule type" value="Genomic_DNA"/>
</dbReference>
<organism evidence="8 10">
    <name type="scientific">Didymodactylos carnosus</name>
    <dbReference type="NCBI Taxonomy" id="1234261"/>
    <lineage>
        <taxon>Eukaryota</taxon>
        <taxon>Metazoa</taxon>
        <taxon>Spiralia</taxon>
        <taxon>Gnathifera</taxon>
        <taxon>Rotifera</taxon>
        <taxon>Eurotatoria</taxon>
        <taxon>Bdelloidea</taxon>
        <taxon>Philodinida</taxon>
        <taxon>Philodinidae</taxon>
        <taxon>Didymodactylos</taxon>
    </lineage>
</organism>
<keyword evidence="2" id="KW-0540">Nuclease</keyword>
<dbReference type="Gene3D" id="1.10.575.10">
    <property type="entry name" value="P1 Nuclease"/>
    <property type="match status" value="1"/>
</dbReference>
<dbReference type="Proteomes" id="UP000663829">
    <property type="component" value="Unassembled WGS sequence"/>
</dbReference>
<dbReference type="Proteomes" id="UP000681722">
    <property type="component" value="Unassembled WGS sequence"/>
</dbReference>
<dbReference type="AlphaFoldDB" id="A0A815QPP2"/>
<evidence type="ECO:0000256" key="1">
    <source>
        <dbReference type="ARBA" id="ARBA00009547"/>
    </source>
</evidence>
<sequence length="352" mass="40344">MRSDITGRQSIHALPCSAKFSLFVTPSWAHDLFLLFQIVVTNSNAWSAIGHSLVSEIAMTRLTDSSKIFVKDLLPSNVNGNMSMVSSWADYMLYTDTNPDGYLNWNWSGEHHYINIPDYVCQYVPNRDCLDNNCIDGAIQNYTRRLANTSLDHVQRQEALQFLVHYVGDVHQPLHVAFTSDRGGNTVRGNFFSVRTNLHSLWDTHILQRRIDTDFNQSAAIYFHYLTTLISSKYVDNITQWLTCYNQTLFSACSALWAQEDIDLVCKTVYIAEDAHFMNSSSNFTLGSNYYYRTWPIVEYRLIQGGIRLGKMINLIEEYGRYTAKATLYNSQPLLIVIVTVCVLHIKQLIIV</sequence>